<protein>
    <recommendedName>
        <fullName evidence="2">DNA-directed RNA polymerase I subunit RPA12</fullName>
    </recommendedName>
    <alternativeName>
        <fullName evidence="8">DNA-directed RNA polymerase I subunit H</fullName>
    </alternativeName>
</protein>
<keyword evidence="13" id="KW-1185">Reference proteome</keyword>
<dbReference type="KEGG" id="hazt:108671470"/>
<sequence>MKMASKGDAFSTTDDSDSVVNDWEFCSSCGTIINTTNPQLPKNCVACEHPIDTAAIIGRVKKYTLILTPWDYYLGSKKAKKAAMLQSQEGPGGPTDESRNCSKCGHRGMQYTTAQLRSADEGQTVFYFCVKCKHREMENS</sequence>
<dbReference type="Proteomes" id="UP000694843">
    <property type="component" value="Unplaced"/>
</dbReference>
<dbReference type="CTD" id="136025734"/>
<keyword evidence="7" id="KW-0539">Nucleus</keyword>
<reference evidence="12" key="2">
    <citation type="journal article" date="2018" name="Environ. Sci. Technol.">
        <title>The Toxicogenome of Hyalella azteca: A Model for Sediment Ecotoxicology and Evolutionary Toxicology.</title>
        <authorList>
            <person name="Poynton H.C."/>
            <person name="Hasenbein S."/>
            <person name="Benoit J.B."/>
            <person name="Sepulveda M.S."/>
            <person name="Poelchau M.F."/>
            <person name="Hughes D.S.T."/>
            <person name="Murali S.C."/>
            <person name="Chen S."/>
            <person name="Glastad K.M."/>
            <person name="Goodisman M.A.D."/>
            <person name="Werren J.H."/>
            <person name="Vineis J.H."/>
            <person name="Bowen J.L."/>
            <person name="Friedrich M."/>
            <person name="Jones J."/>
            <person name="Robertson H.M."/>
            <person name="Feyereisen R."/>
            <person name="Mechler-Hickson A."/>
            <person name="Mathers N."/>
            <person name="Lee C.E."/>
            <person name="Colbourne J.K."/>
            <person name="Biales A."/>
            <person name="Johnston J.S."/>
            <person name="Wellborn G.A."/>
            <person name="Rosendale A.J."/>
            <person name="Cridge A.G."/>
            <person name="Munoz-Torres M.C."/>
            <person name="Bain P.A."/>
            <person name="Manny A.R."/>
            <person name="Major K.M."/>
            <person name="Lambert F.N."/>
            <person name="Vulpe C.D."/>
            <person name="Tuck P."/>
            <person name="Blalock B.J."/>
            <person name="Lin Y.Y."/>
            <person name="Smith M.E."/>
            <person name="Ochoa-Acuna H."/>
            <person name="Chen M.M."/>
            <person name="Childers C.P."/>
            <person name="Qu J."/>
            <person name="Dugan S."/>
            <person name="Lee S.L."/>
            <person name="Chao H."/>
            <person name="Dinh H."/>
            <person name="Han Y."/>
            <person name="Doddapaneni H."/>
            <person name="Worley K.C."/>
            <person name="Muzny D.M."/>
            <person name="Gibbs R.A."/>
            <person name="Richards S."/>
        </authorList>
    </citation>
    <scope>NUCLEOTIDE SEQUENCE</scope>
    <source>
        <strain evidence="12">HAZT.00-mixed</strain>
        <tissue evidence="12">Whole organism</tissue>
    </source>
</reference>
<dbReference type="SMART" id="SM00440">
    <property type="entry name" value="ZnF_C2C2"/>
    <property type="match status" value="1"/>
</dbReference>
<evidence type="ECO:0000256" key="3">
    <source>
        <dbReference type="ARBA" id="ARBA00022478"/>
    </source>
</evidence>
<keyword evidence="6" id="KW-0862">Zinc</keyword>
<evidence type="ECO:0000256" key="5">
    <source>
        <dbReference type="ARBA" id="ARBA00022771"/>
    </source>
</evidence>
<evidence type="ECO:0000256" key="6">
    <source>
        <dbReference type="ARBA" id="ARBA00022833"/>
    </source>
</evidence>
<dbReference type="Gene3D" id="2.20.25.10">
    <property type="match status" value="1"/>
</dbReference>
<keyword evidence="3 14" id="KW-0804">Transcription</keyword>
<dbReference type="AlphaFoldDB" id="A0A6A0H1F3"/>
<comment type="subcellular location">
    <subcellularLocation>
        <location evidence="1">Nucleus</location>
        <location evidence="1">Nucleolus</location>
    </subcellularLocation>
</comment>
<dbReference type="InterPro" id="IPR001222">
    <property type="entry name" value="Znf_TFIIS"/>
</dbReference>
<dbReference type="InterPro" id="IPR034004">
    <property type="entry name" value="Zn_ribbon_RPA12_C"/>
</dbReference>
<accession>A0A6A0H1F3</accession>
<evidence type="ECO:0000256" key="8">
    <source>
        <dbReference type="ARBA" id="ARBA00031781"/>
    </source>
</evidence>
<keyword evidence="5 10" id="KW-0863">Zinc-finger</keyword>
<reference evidence="12" key="1">
    <citation type="submission" date="2014-08" db="EMBL/GenBank/DDBJ databases">
        <authorList>
            <person name="Murali S."/>
            <person name="Richards S."/>
            <person name="Bandaranaike D."/>
            <person name="Bellair M."/>
            <person name="Blankenburg K."/>
            <person name="Chao H."/>
            <person name="Dinh H."/>
            <person name="Doddapaneni H."/>
            <person name="Dugan-Rocha S."/>
            <person name="Elkadiri S."/>
            <person name="Gnanaolivu R."/>
            <person name="Hughes D."/>
            <person name="Lee S."/>
            <person name="Li M."/>
            <person name="Ming W."/>
            <person name="Munidasa M."/>
            <person name="Muniz J."/>
            <person name="Nguyen L."/>
            <person name="Osuji N."/>
            <person name="Pu L.-L."/>
            <person name="Puazo M."/>
            <person name="Skinner E."/>
            <person name="Qu C."/>
            <person name="Quiroz J."/>
            <person name="Raj R."/>
            <person name="Weissenberger G."/>
            <person name="Xin Y."/>
            <person name="Zou X."/>
            <person name="Han Y."/>
            <person name="Worley K."/>
            <person name="Muzny D."/>
            <person name="Gibbs R."/>
        </authorList>
    </citation>
    <scope>NUCLEOTIDE SEQUENCE</scope>
    <source>
        <strain evidence="12">HAZT.00-mixed</strain>
        <tissue evidence="12">Whole organism</tissue>
    </source>
</reference>
<evidence type="ECO:0000256" key="4">
    <source>
        <dbReference type="ARBA" id="ARBA00022723"/>
    </source>
</evidence>
<dbReference type="RefSeq" id="XP_018014512.1">
    <property type="nucleotide sequence ID" value="XM_018159023.2"/>
</dbReference>
<evidence type="ECO:0000256" key="9">
    <source>
        <dbReference type="ARBA" id="ARBA00044497"/>
    </source>
</evidence>
<evidence type="ECO:0000256" key="1">
    <source>
        <dbReference type="ARBA" id="ARBA00004604"/>
    </source>
</evidence>
<gene>
    <name evidence="14" type="primary">LOC108671470</name>
    <name evidence="12" type="ORF">HAZT_HAZT008010</name>
</gene>
<dbReference type="GO" id="GO:0003676">
    <property type="term" value="F:nucleic acid binding"/>
    <property type="evidence" value="ECO:0007669"/>
    <property type="project" value="InterPro"/>
</dbReference>
<evidence type="ECO:0000256" key="2">
    <source>
        <dbReference type="ARBA" id="ARBA00018784"/>
    </source>
</evidence>
<reference evidence="14" key="4">
    <citation type="submission" date="2025-04" db="UniProtKB">
        <authorList>
            <consortium name="RefSeq"/>
        </authorList>
    </citation>
    <scope>IDENTIFICATION</scope>
    <source>
        <tissue evidence="14">Whole organism</tissue>
    </source>
</reference>
<dbReference type="PROSITE" id="PS00466">
    <property type="entry name" value="ZF_TFIIS_1"/>
    <property type="match status" value="1"/>
</dbReference>
<dbReference type="EMBL" id="JQDR03010672">
    <property type="protein sequence ID" value="KAA0193887.1"/>
    <property type="molecule type" value="Genomic_DNA"/>
</dbReference>
<dbReference type="PROSITE" id="PS51133">
    <property type="entry name" value="ZF_TFIIS_2"/>
    <property type="match status" value="1"/>
</dbReference>
<dbReference type="Proteomes" id="UP000711488">
    <property type="component" value="Unassembled WGS sequence"/>
</dbReference>
<feature type="domain" description="TFIIS-type" evidence="11">
    <location>
        <begin position="97"/>
        <end position="137"/>
    </location>
</feature>
<dbReference type="GeneID" id="108671470"/>
<dbReference type="GO" id="GO:0008270">
    <property type="term" value="F:zinc ion binding"/>
    <property type="evidence" value="ECO:0007669"/>
    <property type="project" value="UniProtKB-KW"/>
</dbReference>
<evidence type="ECO:0000313" key="12">
    <source>
        <dbReference type="EMBL" id="KAA0193887.1"/>
    </source>
</evidence>
<comment type="function">
    <text evidence="9">Core component of RNA polymerase I (Pol I), a DNA-dependent RNA polymerase which synthesizes ribosomal RNA precursors using the four ribonucleoside triphosphates as substrates. Can mediate Pol I proofreading of the nascent RNA transcript. Anchors into the Pol I active site to monitor transcription fidelity and cleave mis-incorporated 5'-ribonucleotides.</text>
</comment>
<evidence type="ECO:0000259" key="11">
    <source>
        <dbReference type="PROSITE" id="PS51133"/>
    </source>
</evidence>
<dbReference type="Pfam" id="PF01096">
    <property type="entry name" value="Zn_ribbon_TFIIS"/>
    <property type="match status" value="1"/>
</dbReference>
<keyword evidence="4" id="KW-0479">Metal-binding</keyword>
<proteinExistence type="predicted"/>
<dbReference type="InterPro" id="IPR012164">
    <property type="entry name" value="Rpa12/Rpb9/Rpc10/TFS"/>
</dbReference>
<evidence type="ECO:0000313" key="13">
    <source>
        <dbReference type="Proteomes" id="UP000694843"/>
    </source>
</evidence>
<organism evidence="12">
    <name type="scientific">Hyalella azteca</name>
    <name type="common">Amphipod</name>
    <dbReference type="NCBI Taxonomy" id="294128"/>
    <lineage>
        <taxon>Eukaryota</taxon>
        <taxon>Metazoa</taxon>
        <taxon>Ecdysozoa</taxon>
        <taxon>Arthropoda</taxon>
        <taxon>Crustacea</taxon>
        <taxon>Multicrustacea</taxon>
        <taxon>Malacostraca</taxon>
        <taxon>Eumalacostraca</taxon>
        <taxon>Peracarida</taxon>
        <taxon>Amphipoda</taxon>
        <taxon>Senticaudata</taxon>
        <taxon>Talitrida</taxon>
        <taxon>Talitroidea</taxon>
        <taxon>Hyalellidae</taxon>
        <taxon>Hyalella</taxon>
    </lineage>
</organism>
<dbReference type="GO" id="GO:0006363">
    <property type="term" value="P:termination of RNA polymerase I transcription"/>
    <property type="evidence" value="ECO:0007669"/>
    <property type="project" value="TreeGrafter"/>
</dbReference>
<dbReference type="SUPFAM" id="SSF57783">
    <property type="entry name" value="Zinc beta-ribbon"/>
    <property type="match status" value="1"/>
</dbReference>
<keyword evidence="3 14" id="KW-0240">DNA-directed RNA polymerase</keyword>
<evidence type="ECO:0000256" key="10">
    <source>
        <dbReference type="PROSITE-ProRule" id="PRU00472"/>
    </source>
</evidence>
<dbReference type="GO" id="GO:0005736">
    <property type="term" value="C:RNA polymerase I complex"/>
    <property type="evidence" value="ECO:0007669"/>
    <property type="project" value="TreeGrafter"/>
</dbReference>
<dbReference type="OrthoDB" id="10056816at2759"/>
<name>A0A6A0H1F3_HYAAZ</name>
<reference evidence="12" key="3">
    <citation type="submission" date="2019-06" db="EMBL/GenBank/DDBJ databases">
        <authorList>
            <person name="Poynton C."/>
            <person name="Hasenbein S."/>
            <person name="Benoit J.B."/>
            <person name="Sepulveda M.S."/>
            <person name="Poelchau M.F."/>
            <person name="Murali S.C."/>
            <person name="Chen S."/>
            <person name="Glastad K.M."/>
            <person name="Werren J.H."/>
            <person name="Vineis J.H."/>
            <person name="Bowen J.L."/>
            <person name="Friedrich M."/>
            <person name="Jones J."/>
            <person name="Robertson H.M."/>
            <person name="Feyereisen R."/>
            <person name="Mechler-Hickson A."/>
            <person name="Mathers N."/>
            <person name="Lee C.E."/>
            <person name="Colbourne J.K."/>
            <person name="Biales A."/>
            <person name="Johnston J.S."/>
            <person name="Wellborn G.A."/>
            <person name="Rosendale A.J."/>
            <person name="Cridge A.G."/>
            <person name="Munoz-Torres M.C."/>
            <person name="Bain P.A."/>
            <person name="Manny A.R."/>
            <person name="Major K.M."/>
            <person name="Lambert F.N."/>
            <person name="Vulpe C.D."/>
            <person name="Tuck P."/>
            <person name="Blalock B.J."/>
            <person name="Lin Y.-Y."/>
            <person name="Smith M.E."/>
            <person name="Ochoa-Acuna H."/>
            <person name="Chen M.-J.M."/>
            <person name="Childers C.P."/>
            <person name="Qu J."/>
            <person name="Dugan S."/>
            <person name="Lee S.L."/>
            <person name="Chao H."/>
            <person name="Dinh H."/>
            <person name="Han Y."/>
            <person name="Doddapaneni H."/>
            <person name="Worley K.C."/>
            <person name="Muzny D.M."/>
            <person name="Gibbs R.A."/>
            <person name="Richards S."/>
        </authorList>
    </citation>
    <scope>NUCLEOTIDE SEQUENCE</scope>
    <source>
        <strain evidence="12">HAZT.00-mixed</strain>
        <tissue evidence="12">Whole organism</tissue>
    </source>
</reference>
<dbReference type="GO" id="GO:0003899">
    <property type="term" value="F:DNA-directed RNA polymerase activity"/>
    <property type="evidence" value="ECO:0007669"/>
    <property type="project" value="InterPro"/>
</dbReference>
<dbReference type="CDD" id="cd10507">
    <property type="entry name" value="Zn-ribbon_RPA12"/>
    <property type="match status" value="1"/>
</dbReference>
<dbReference type="PANTHER" id="PTHR11239">
    <property type="entry name" value="DNA-DIRECTED RNA POLYMERASE"/>
    <property type="match status" value="1"/>
</dbReference>
<evidence type="ECO:0000313" key="14">
    <source>
        <dbReference type="RefSeq" id="XP_018014512.1"/>
    </source>
</evidence>
<evidence type="ECO:0000256" key="7">
    <source>
        <dbReference type="ARBA" id="ARBA00023242"/>
    </source>
</evidence>
<dbReference type="PANTHER" id="PTHR11239:SF14">
    <property type="entry name" value="DNA-DIRECTED RNA POLYMERASE I SUBUNIT RPA12"/>
    <property type="match status" value="1"/>
</dbReference>